<protein>
    <recommendedName>
        <fullName evidence="3">DUF2805 domain-containing protein</fullName>
    </recommendedName>
</protein>
<sequence length="90" mass="10578">MKKSSRAELDREALDKIVALAQEEKKPFDEIKTQYGLSEKEVTDIMKKKLSHDNFELWKKKTAAKKPKPKPLNSFEDDGLDSKYYIRNKF</sequence>
<dbReference type="Pfam" id="PF10985">
    <property type="entry name" value="DUF2805"/>
    <property type="match status" value="1"/>
</dbReference>
<proteinExistence type="predicted"/>
<evidence type="ECO:0000313" key="1">
    <source>
        <dbReference type="EMBL" id="KGO85555.1"/>
    </source>
</evidence>
<gene>
    <name evidence="1" type="ORF">Q765_15195</name>
</gene>
<dbReference type="InterPro" id="IPR019882">
    <property type="entry name" value="CHP03643"/>
</dbReference>
<evidence type="ECO:0000313" key="2">
    <source>
        <dbReference type="Proteomes" id="UP000030152"/>
    </source>
</evidence>
<organism evidence="1 2">
    <name type="scientific">Flavobacterium rivuli WB 3.3-2 = DSM 21788</name>
    <dbReference type="NCBI Taxonomy" id="1121895"/>
    <lineage>
        <taxon>Bacteria</taxon>
        <taxon>Pseudomonadati</taxon>
        <taxon>Bacteroidota</taxon>
        <taxon>Flavobacteriia</taxon>
        <taxon>Flavobacteriales</taxon>
        <taxon>Flavobacteriaceae</taxon>
        <taxon>Flavobacterium</taxon>
    </lineage>
</organism>
<accession>A0A0A2MB97</accession>
<dbReference type="Proteomes" id="UP000030152">
    <property type="component" value="Unassembled WGS sequence"/>
</dbReference>
<keyword evidence="2" id="KW-1185">Reference proteome</keyword>
<reference evidence="1 2" key="1">
    <citation type="submission" date="2013-09" db="EMBL/GenBank/DDBJ databases">
        <authorList>
            <person name="Zeng Z."/>
            <person name="Chen C."/>
        </authorList>
    </citation>
    <scope>NUCLEOTIDE SEQUENCE [LARGE SCALE GENOMIC DNA]</scope>
    <source>
        <strain evidence="1 2">WB 3.3-2</strain>
    </source>
</reference>
<evidence type="ECO:0008006" key="3">
    <source>
        <dbReference type="Google" id="ProtNLM"/>
    </source>
</evidence>
<comment type="caution">
    <text evidence="1">The sequence shown here is derived from an EMBL/GenBank/DDBJ whole genome shotgun (WGS) entry which is preliminary data.</text>
</comment>
<dbReference type="EMBL" id="JRLX01000019">
    <property type="protein sequence ID" value="KGO85555.1"/>
    <property type="molecule type" value="Genomic_DNA"/>
</dbReference>
<dbReference type="RefSeq" id="WP_020213595.1">
    <property type="nucleotide sequence ID" value="NZ_JRLX01000019.1"/>
</dbReference>
<dbReference type="STRING" id="1121895.GCA_000378485_02428"/>
<dbReference type="OrthoDB" id="289296at2"/>
<name>A0A0A2MB97_9FLAO</name>
<dbReference type="eggNOG" id="ENOG5030PYY">
    <property type="taxonomic scope" value="Bacteria"/>
</dbReference>
<dbReference type="AlphaFoldDB" id="A0A0A2MB97"/>